<protein>
    <submittedName>
        <fullName evidence="1 2">Uncharacterized protein</fullName>
    </submittedName>
</protein>
<dbReference type="Proteomes" id="UP000030765">
    <property type="component" value="Unassembled WGS sequence"/>
</dbReference>
<dbReference type="VEuPathDB" id="VectorBase:ASIC018571"/>
<reference evidence="1 3" key="1">
    <citation type="journal article" date="2014" name="BMC Genomics">
        <title>Genome sequence of Anopheles sinensis provides insight into genetics basis of mosquito competence for malaria parasites.</title>
        <authorList>
            <person name="Zhou D."/>
            <person name="Zhang D."/>
            <person name="Ding G."/>
            <person name="Shi L."/>
            <person name="Hou Q."/>
            <person name="Ye Y."/>
            <person name="Xu Y."/>
            <person name="Zhou H."/>
            <person name="Xiong C."/>
            <person name="Li S."/>
            <person name="Yu J."/>
            <person name="Hong S."/>
            <person name="Yu X."/>
            <person name="Zou P."/>
            <person name="Chen C."/>
            <person name="Chang X."/>
            <person name="Wang W."/>
            <person name="Lv Y."/>
            <person name="Sun Y."/>
            <person name="Ma L."/>
            <person name="Shen B."/>
            <person name="Zhu C."/>
        </authorList>
    </citation>
    <scope>NUCLEOTIDE SEQUENCE [LARGE SCALE GENOMIC DNA]</scope>
</reference>
<gene>
    <name evidence="1" type="ORF">ZHAS_00018571</name>
</gene>
<proteinExistence type="predicted"/>
<keyword evidence="3" id="KW-1185">Reference proteome</keyword>
<dbReference type="EMBL" id="KE525348">
    <property type="protein sequence ID" value="KFB50530.1"/>
    <property type="molecule type" value="Genomic_DNA"/>
</dbReference>
<dbReference type="AlphaFoldDB" id="A0A084WJY6"/>
<evidence type="ECO:0000313" key="2">
    <source>
        <dbReference type="EnsemblMetazoa" id="ASIC018571-PA"/>
    </source>
</evidence>
<reference evidence="2" key="2">
    <citation type="submission" date="2020-05" db="UniProtKB">
        <authorList>
            <consortium name="EnsemblMetazoa"/>
        </authorList>
    </citation>
    <scope>IDENTIFICATION</scope>
</reference>
<evidence type="ECO:0000313" key="3">
    <source>
        <dbReference type="Proteomes" id="UP000030765"/>
    </source>
</evidence>
<dbReference type="EMBL" id="ATLV01024085">
    <property type="status" value="NOT_ANNOTATED_CDS"/>
    <property type="molecule type" value="Genomic_DNA"/>
</dbReference>
<evidence type="ECO:0000313" key="1">
    <source>
        <dbReference type="EMBL" id="KFB50530.1"/>
    </source>
</evidence>
<accession>A0A084WJY6</accession>
<organism evidence="1">
    <name type="scientific">Anopheles sinensis</name>
    <name type="common">Mosquito</name>
    <dbReference type="NCBI Taxonomy" id="74873"/>
    <lineage>
        <taxon>Eukaryota</taxon>
        <taxon>Metazoa</taxon>
        <taxon>Ecdysozoa</taxon>
        <taxon>Arthropoda</taxon>
        <taxon>Hexapoda</taxon>
        <taxon>Insecta</taxon>
        <taxon>Pterygota</taxon>
        <taxon>Neoptera</taxon>
        <taxon>Endopterygota</taxon>
        <taxon>Diptera</taxon>
        <taxon>Nematocera</taxon>
        <taxon>Culicoidea</taxon>
        <taxon>Culicidae</taxon>
        <taxon>Anophelinae</taxon>
        <taxon>Anopheles</taxon>
    </lineage>
</organism>
<sequence>MNFGRLSILTRDATFCHAPQARPLSFRSIIDRREGRPKGIIISFPPNTKIPMIPTPACQGAIRIGFINDRADAKSPSSQDRGPHPGRHLGFSSFSFLVLHQIRCYSKASQLFHSHLGEPGGRKEFGAFRSTGKEW</sequence>
<name>A0A084WJY6_ANOSI</name>
<dbReference type="EnsemblMetazoa" id="ASIC018571-RA">
    <property type="protein sequence ID" value="ASIC018571-PA"/>
    <property type="gene ID" value="ASIC018571"/>
</dbReference>